<dbReference type="PANTHER" id="PTHR30629">
    <property type="entry name" value="PROPHAGE INTEGRASE"/>
    <property type="match status" value="1"/>
</dbReference>
<dbReference type="EMBL" id="QFFI01000018">
    <property type="protein sequence ID" value="PWG62522.1"/>
    <property type="molecule type" value="Genomic_DNA"/>
</dbReference>
<keyword evidence="9" id="KW-1185">Reference proteome</keyword>
<dbReference type="InterPro" id="IPR053876">
    <property type="entry name" value="Phage_int_M"/>
</dbReference>
<dbReference type="InterPro" id="IPR010998">
    <property type="entry name" value="Integrase_recombinase_N"/>
</dbReference>
<proteinExistence type="inferred from homology"/>
<keyword evidence="2" id="KW-0229">DNA integration</keyword>
<accession>A0A2U2N0C2</accession>
<dbReference type="RefSeq" id="WP_109679080.1">
    <property type="nucleotide sequence ID" value="NZ_CP086615.1"/>
</dbReference>
<comment type="similarity">
    <text evidence="1">Belongs to the 'phage' integrase family.</text>
</comment>
<evidence type="ECO:0000313" key="9">
    <source>
        <dbReference type="Proteomes" id="UP000245474"/>
    </source>
</evidence>
<dbReference type="Gene3D" id="1.10.150.130">
    <property type="match status" value="1"/>
</dbReference>
<reference evidence="8 9" key="1">
    <citation type="submission" date="2018-05" db="EMBL/GenBank/DDBJ databases">
        <title>Spiribacter halobius sp. nov., a moderately halophilic bacterium isolated from marine solar saltern.</title>
        <authorList>
            <person name="Zheng W.-S."/>
            <person name="Lu D.-C."/>
            <person name="Du Z.-J."/>
        </authorList>
    </citation>
    <scope>NUCLEOTIDE SEQUENCE [LARGE SCALE GENOMIC DNA]</scope>
    <source>
        <strain evidence="8 9">E85</strain>
    </source>
</reference>
<evidence type="ECO:0000256" key="1">
    <source>
        <dbReference type="ARBA" id="ARBA00008857"/>
    </source>
</evidence>
<name>A0A2U2N0C2_9GAMM</name>
<dbReference type="GO" id="GO:0003677">
    <property type="term" value="F:DNA binding"/>
    <property type="evidence" value="ECO:0007669"/>
    <property type="project" value="UniProtKB-UniRule"/>
</dbReference>
<gene>
    <name evidence="8" type="ORF">DEM34_12125</name>
</gene>
<feature type="domain" description="Core-binding (CB)" evidence="7">
    <location>
        <begin position="102"/>
        <end position="179"/>
    </location>
</feature>
<dbReference type="CDD" id="cd00801">
    <property type="entry name" value="INT_P4_C"/>
    <property type="match status" value="1"/>
</dbReference>
<dbReference type="InterPro" id="IPR013762">
    <property type="entry name" value="Integrase-like_cat_sf"/>
</dbReference>
<dbReference type="InterPro" id="IPR050808">
    <property type="entry name" value="Phage_Integrase"/>
</dbReference>
<dbReference type="Gene3D" id="3.30.160.390">
    <property type="entry name" value="Integrase, DNA-binding domain"/>
    <property type="match status" value="1"/>
</dbReference>
<dbReference type="GO" id="GO:0015074">
    <property type="term" value="P:DNA integration"/>
    <property type="evidence" value="ECO:0007669"/>
    <property type="project" value="UniProtKB-KW"/>
</dbReference>
<dbReference type="PROSITE" id="PS51900">
    <property type="entry name" value="CB"/>
    <property type="match status" value="1"/>
</dbReference>
<dbReference type="Gene3D" id="1.10.443.10">
    <property type="entry name" value="Intergrase catalytic core"/>
    <property type="match status" value="1"/>
</dbReference>
<dbReference type="GO" id="GO:0006310">
    <property type="term" value="P:DNA recombination"/>
    <property type="evidence" value="ECO:0007669"/>
    <property type="project" value="UniProtKB-KW"/>
</dbReference>
<dbReference type="InterPro" id="IPR002104">
    <property type="entry name" value="Integrase_catalytic"/>
</dbReference>
<dbReference type="Proteomes" id="UP000245474">
    <property type="component" value="Unassembled WGS sequence"/>
</dbReference>
<evidence type="ECO:0000256" key="4">
    <source>
        <dbReference type="ARBA" id="ARBA00023172"/>
    </source>
</evidence>
<dbReference type="InterPro" id="IPR025166">
    <property type="entry name" value="Integrase_DNA_bind_dom"/>
</dbReference>
<dbReference type="PANTHER" id="PTHR30629:SF2">
    <property type="entry name" value="PROPHAGE INTEGRASE INTS-RELATED"/>
    <property type="match status" value="1"/>
</dbReference>
<organism evidence="8 9">
    <name type="scientific">Sediminicurvatus halobius</name>
    <dbReference type="NCBI Taxonomy" id="2182432"/>
    <lineage>
        <taxon>Bacteria</taxon>
        <taxon>Pseudomonadati</taxon>
        <taxon>Pseudomonadota</taxon>
        <taxon>Gammaproteobacteria</taxon>
        <taxon>Chromatiales</taxon>
        <taxon>Ectothiorhodospiraceae</taxon>
        <taxon>Sediminicurvatus</taxon>
    </lineage>
</organism>
<comment type="caution">
    <text evidence="8">The sequence shown here is derived from an EMBL/GenBank/DDBJ whole genome shotgun (WGS) entry which is preliminary data.</text>
</comment>
<evidence type="ECO:0000256" key="5">
    <source>
        <dbReference type="PROSITE-ProRule" id="PRU01248"/>
    </source>
</evidence>
<dbReference type="Pfam" id="PF22022">
    <property type="entry name" value="Phage_int_M"/>
    <property type="match status" value="1"/>
</dbReference>
<evidence type="ECO:0000256" key="3">
    <source>
        <dbReference type="ARBA" id="ARBA00023125"/>
    </source>
</evidence>
<evidence type="ECO:0000259" key="7">
    <source>
        <dbReference type="PROSITE" id="PS51900"/>
    </source>
</evidence>
<keyword evidence="3 5" id="KW-0238">DNA-binding</keyword>
<dbReference type="Pfam" id="PF00589">
    <property type="entry name" value="Phage_integrase"/>
    <property type="match status" value="1"/>
</dbReference>
<dbReference type="SUPFAM" id="SSF56349">
    <property type="entry name" value="DNA breaking-rejoining enzymes"/>
    <property type="match status" value="1"/>
</dbReference>
<evidence type="ECO:0000313" key="8">
    <source>
        <dbReference type="EMBL" id="PWG62522.1"/>
    </source>
</evidence>
<dbReference type="InterPro" id="IPR044068">
    <property type="entry name" value="CB"/>
</dbReference>
<dbReference type="Pfam" id="PF13356">
    <property type="entry name" value="Arm-DNA-bind_3"/>
    <property type="match status" value="1"/>
</dbReference>
<evidence type="ECO:0000259" key="6">
    <source>
        <dbReference type="PROSITE" id="PS51898"/>
    </source>
</evidence>
<dbReference type="InterPro" id="IPR011010">
    <property type="entry name" value="DNA_brk_join_enz"/>
</dbReference>
<feature type="domain" description="Tyr recombinase" evidence="6">
    <location>
        <begin position="205"/>
        <end position="396"/>
    </location>
</feature>
<evidence type="ECO:0000256" key="2">
    <source>
        <dbReference type="ARBA" id="ARBA00022908"/>
    </source>
</evidence>
<dbReference type="InterPro" id="IPR038488">
    <property type="entry name" value="Integrase_DNA-bd_sf"/>
</dbReference>
<keyword evidence="4" id="KW-0233">DNA recombination</keyword>
<protein>
    <submittedName>
        <fullName evidence="8">Integrase</fullName>
    </submittedName>
</protein>
<dbReference type="AlphaFoldDB" id="A0A2U2N0C2"/>
<dbReference type="OrthoDB" id="9795573at2"/>
<dbReference type="PROSITE" id="PS51898">
    <property type="entry name" value="TYR_RECOMBINASE"/>
    <property type="match status" value="1"/>
</dbReference>
<sequence length="423" mass="47505">MTKLSEDYLKALEPPQKGRRIVFDDHKNAPRGFGVRITPSGTVSFVLRYLTKDGKDRMLTIGEWGENQWSLAAARKQGGEYRKQIDSGADILEERRALRAELTVADTVKRFYVGKRDLESFRDIRCVFEKYLLPQLGKKRIRTVRRRDIIAMIDPLVQTHPRQAGKLLGYCKQLFAWAEDREIVEASPVATLRASNMGKGLTSSKRARVLSDDELRAFWGRVDDCGMHKLTALALRMVLVTAQRPGEVAGMRWDEIKDKVWTVPASRRGKTNDEHTVPLTATAEAILEAARAEVARLSKRRHKKPSGHVFESHPGAPVSTAAMSKAVMRYAKALANQPDGPEGQWRPHDLRRTARTGLAAAGVSAEVAEAVVGHVRPGVRGVYDRHGYDHEKRVALEAWERRLLRIAEGKRAEDNVVPIMGEK</sequence>